<sequence length="273" mass="29361">MYPKVPGGFAAVLIVLLAVTAQAQTASASLGRSQDMEREFEFAPGGSLELNNCRGQIEVSGWEESRVEISVEKTVLGATDPALASQWLDKVRVEITREGNEIRVETVGGDKLPVEVNFWIKVPRRTDVEVKSGKSYVMLEQLEGDIEICVAEGSLLLQELSGDLEFSLANGPMLLERLRGSLISTTVNGNVQARLLGLDSSELRVINGKVTLGLPASAAVDLELSTQEGDIQIDPAFKVGRDNDRRLLACKLNGGGSSVEVTSVRGQIIVEAL</sequence>
<evidence type="ECO:0000256" key="1">
    <source>
        <dbReference type="SAM" id="SignalP"/>
    </source>
</evidence>
<reference evidence="2 3" key="1">
    <citation type="journal article" date="2016" name="Nat. Commun.">
        <title>Thousands of microbial genomes shed light on interconnected biogeochemical processes in an aquifer system.</title>
        <authorList>
            <person name="Anantharaman K."/>
            <person name="Brown C.T."/>
            <person name="Hug L.A."/>
            <person name="Sharon I."/>
            <person name="Castelle C.J."/>
            <person name="Probst A.J."/>
            <person name="Thomas B.C."/>
            <person name="Singh A."/>
            <person name="Wilkins M.J."/>
            <person name="Karaoz U."/>
            <person name="Brodie E.L."/>
            <person name="Williams K.H."/>
            <person name="Hubbard S.S."/>
            <person name="Banfield J.F."/>
        </authorList>
    </citation>
    <scope>NUCLEOTIDE SEQUENCE [LARGE SCALE GENOMIC DNA]</scope>
</reference>
<dbReference type="Proteomes" id="UP000179129">
    <property type="component" value="Unassembled WGS sequence"/>
</dbReference>
<feature type="chain" id="PRO_5009522534" description="Adhesin domain-containing protein" evidence="1">
    <location>
        <begin position="24"/>
        <end position="273"/>
    </location>
</feature>
<organism evidence="2 3">
    <name type="scientific">Candidatus Glassbacteria bacterium RIFCSPLOWO2_12_FULL_58_11</name>
    <dbReference type="NCBI Taxonomy" id="1817867"/>
    <lineage>
        <taxon>Bacteria</taxon>
        <taxon>Candidatus Glassiibacteriota</taxon>
    </lineage>
</organism>
<keyword evidence="1" id="KW-0732">Signal</keyword>
<proteinExistence type="predicted"/>
<accession>A0A1F5YMR3</accession>
<feature type="signal peptide" evidence="1">
    <location>
        <begin position="1"/>
        <end position="23"/>
    </location>
</feature>
<comment type="caution">
    <text evidence="2">The sequence shown here is derived from an EMBL/GenBank/DDBJ whole genome shotgun (WGS) entry which is preliminary data.</text>
</comment>
<evidence type="ECO:0000313" key="2">
    <source>
        <dbReference type="EMBL" id="OGG01182.1"/>
    </source>
</evidence>
<dbReference type="STRING" id="1817867.A3F83_15755"/>
<gene>
    <name evidence="2" type="ORF">A3F83_15755</name>
</gene>
<dbReference type="EMBL" id="MFIX01000221">
    <property type="protein sequence ID" value="OGG01182.1"/>
    <property type="molecule type" value="Genomic_DNA"/>
</dbReference>
<protein>
    <recommendedName>
        <fullName evidence="4">Adhesin domain-containing protein</fullName>
    </recommendedName>
</protein>
<evidence type="ECO:0000313" key="3">
    <source>
        <dbReference type="Proteomes" id="UP000179129"/>
    </source>
</evidence>
<evidence type="ECO:0008006" key="4">
    <source>
        <dbReference type="Google" id="ProtNLM"/>
    </source>
</evidence>
<dbReference type="AlphaFoldDB" id="A0A1F5YMR3"/>
<name>A0A1F5YMR3_9BACT</name>